<dbReference type="Gene3D" id="2.70.130.10">
    <property type="entry name" value="Mannose-6-phosphate receptor binding domain"/>
    <property type="match status" value="1"/>
</dbReference>
<dbReference type="Proteomes" id="UP000030746">
    <property type="component" value="Unassembled WGS sequence"/>
</dbReference>
<proteinExistence type="inferred from homology"/>
<evidence type="ECO:0000256" key="10">
    <source>
        <dbReference type="ARBA" id="ARBA00022927"/>
    </source>
</evidence>
<evidence type="ECO:0000259" key="20">
    <source>
        <dbReference type="PROSITE" id="PS51914"/>
    </source>
</evidence>
<evidence type="ECO:0000256" key="8">
    <source>
        <dbReference type="ARBA" id="ARBA00022692"/>
    </source>
</evidence>
<evidence type="ECO:0000256" key="3">
    <source>
        <dbReference type="ARBA" id="ARBA00004394"/>
    </source>
</evidence>
<dbReference type="PANTHER" id="PTHR15071:SF0">
    <property type="entry name" value="MANNOSE 6-PHOSPHATE RECEPTOR-LIKE PROTEIN 1"/>
    <property type="match status" value="1"/>
</dbReference>
<keyword evidence="11" id="KW-1133">Transmembrane helix</keyword>
<feature type="non-terminal residue" evidence="21">
    <location>
        <position position="324"/>
    </location>
</feature>
<dbReference type="PROSITE" id="PS51257">
    <property type="entry name" value="PROKAR_LIPOPROTEIN"/>
    <property type="match status" value="1"/>
</dbReference>
<dbReference type="InterPro" id="IPR018939">
    <property type="entry name" value="Autophagy-rel_prot_27"/>
</dbReference>
<feature type="compositionally biased region" description="Basic residues" evidence="18">
    <location>
        <begin position="210"/>
        <end position="226"/>
    </location>
</feature>
<evidence type="ECO:0000256" key="6">
    <source>
        <dbReference type="ARBA" id="ARBA00013776"/>
    </source>
</evidence>
<evidence type="ECO:0000313" key="22">
    <source>
        <dbReference type="Proteomes" id="UP000030746"/>
    </source>
</evidence>
<evidence type="ECO:0000313" key="21">
    <source>
        <dbReference type="EMBL" id="ESO84519.1"/>
    </source>
</evidence>
<evidence type="ECO:0000256" key="16">
    <source>
        <dbReference type="ARBA" id="ARBA00023157"/>
    </source>
</evidence>
<evidence type="ECO:0000256" key="13">
    <source>
        <dbReference type="ARBA" id="ARBA00023034"/>
    </source>
</evidence>
<dbReference type="GO" id="GO:0015031">
    <property type="term" value="P:protein transport"/>
    <property type="evidence" value="ECO:0007669"/>
    <property type="project" value="UniProtKB-KW"/>
</dbReference>
<keyword evidence="8" id="KW-0812">Transmembrane</keyword>
<evidence type="ECO:0000256" key="9">
    <source>
        <dbReference type="ARBA" id="ARBA00022729"/>
    </source>
</evidence>
<dbReference type="Pfam" id="PF09451">
    <property type="entry name" value="ATG27"/>
    <property type="match status" value="1"/>
</dbReference>
<dbReference type="GO" id="GO:0000139">
    <property type="term" value="C:Golgi membrane"/>
    <property type="evidence" value="ECO:0007669"/>
    <property type="project" value="UniProtKB-SubCell"/>
</dbReference>
<keyword evidence="22" id="KW-1185">Reference proteome</keyword>
<keyword evidence="7" id="KW-0813">Transport</keyword>
<evidence type="ECO:0000256" key="18">
    <source>
        <dbReference type="SAM" id="MobiDB-lite"/>
    </source>
</evidence>
<dbReference type="HOGENOM" id="CLU_859365_0_0_1"/>
<dbReference type="InterPro" id="IPR009011">
    <property type="entry name" value="Man6P_isomerase_rcpt-bd_dom_sf"/>
</dbReference>
<dbReference type="GO" id="GO:0010008">
    <property type="term" value="C:endosome membrane"/>
    <property type="evidence" value="ECO:0007669"/>
    <property type="project" value="UniProtKB-SubCell"/>
</dbReference>
<keyword evidence="9 19" id="KW-0732">Signal</keyword>
<dbReference type="EMBL" id="KB203470">
    <property type="protein sequence ID" value="ESO84519.1"/>
    <property type="molecule type" value="Genomic_DNA"/>
</dbReference>
<comment type="subcellular location">
    <subcellularLocation>
        <location evidence="2">Cytoplasmic vesicle membrane</location>
        <topology evidence="2">Single-pass type I membrane protein</topology>
    </subcellularLocation>
    <subcellularLocation>
        <location evidence="3">Golgi apparatus membrane</location>
    </subcellularLocation>
    <subcellularLocation>
        <location evidence="1">Mitochondrion membrane</location>
        <topology evidence="1">Single-pass membrane protein</topology>
    </subcellularLocation>
    <subcellularLocation>
        <location evidence="4">Preautophagosomal structure membrane</location>
        <topology evidence="4">Single-pass type I membrane protein</topology>
    </subcellularLocation>
</comment>
<dbReference type="AlphaFoldDB" id="V4B7F2"/>
<reference evidence="21 22" key="1">
    <citation type="journal article" date="2013" name="Nature">
        <title>Insights into bilaterian evolution from three spiralian genomes.</title>
        <authorList>
            <person name="Simakov O."/>
            <person name="Marletaz F."/>
            <person name="Cho S.J."/>
            <person name="Edsinger-Gonzales E."/>
            <person name="Havlak P."/>
            <person name="Hellsten U."/>
            <person name="Kuo D.H."/>
            <person name="Larsson T."/>
            <person name="Lv J."/>
            <person name="Arendt D."/>
            <person name="Savage R."/>
            <person name="Osoegawa K."/>
            <person name="de Jong P."/>
            <person name="Grimwood J."/>
            <person name="Chapman J.A."/>
            <person name="Shapiro H."/>
            <person name="Aerts A."/>
            <person name="Otillar R.P."/>
            <person name="Terry A.Y."/>
            <person name="Boore J.L."/>
            <person name="Grigoriev I.V."/>
            <person name="Lindberg D.R."/>
            <person name="Seaver E.C."/>
            <person name="Weisblat D.A."/>
            <person name="Putnam N.H."/>
            <person name="Rokhsar D.S."/>
        </authorList>
    </citation>
    <scope>NUCLEOTIDE SEQUENCE [LARGE SCALE GENOMIC DNA]</scope>
</reference>
<keyword evidence="16" id="KW-1015">Disulfide bond</keyword>
<dbReference type="InterPro" id="IPR044865">
    <property type="entry name" value="MRH_dom"/>
</dbReference>
<feature type="signal peptide" evidence="19">
    <location>
        <begin position="1"/>
        <end position="19"/>
    </location>
</feature>
<dbReference type="CTD" id="20240927"/>
<keyword evidence="17" id="KW-0968">Cytoplasmic vesicle</keyword>
<evidence type="ECO:0000256" key="1">
    <source>
        <dbReference type="ARBA" id="ARBA00004304"/>
    </source>
</evidence>
<evidence type="ECO:0000256" key="5">
    <source>
        <dbReference type="ARBA" id="ARBA00005363"/>
    </source>
</evidence>
<keyword evidence="15" id="KW-0472">Membrane</keyword>
<dbReference type="GO" id="GO:0005802">
    <property type="term" value="C:trans-Golgi network"/>
    <property type="evidence" value="ECO:0007669"/>
    <property type="project" value="TreeGrafter"/>
</dbReference>
<evidence type="ECO:0000256" key="15">
    <source>
        <dbReference type="ARBA" id="ARBA00023136"/>
    </source>
</evidence>
<dbReference type="GeneID" id="20240927"/>
<evidence type="ECO:0000256" key="11">
    <source>
        <dbReference type="ARBA" id="ARBA00022989"/>
    </source>
</evidence>
<dbReference type="GO" id="GO:0006914">
    <property type="term" value="P:autophagy"/>
    <property type="evidence" value="ECO:0007669"/>
    <property type="project" value="UniProtKB-KW"/>
</dbReference>
<dbReference type="RefSeq" id="XP_009064722.1">
    <property type="nucleotide sequence ID" value="XM_009066474.1"/>
</dbReference>
<evidence type="ECO:0000256" key="7">
    <source>
        <dbReference type="ARBA" id="ARBA00022448"/>
    </source>
</evidence>
<dbReference type="PANTHER" id="PTHR15071">
    <property type="entry name" value="MANNOSE-6-PHOSPHATE RECEPTOR FAMILY MEMBER"/>
    <property type="match status" value="1"/>
</dbReference>
<organism evidence="21 22">
    <name type="scientific">Lottia gigantea</name>
    <name type="common">Giant owl limpet</name>
    <dbReference type="NCBI Taxonomy" id="225164"/>
    <lineage>
        <taxon>Eukaryota</taxon>
        <taxon>Metazoa</taxon>
        <taxon>Spiralia</taxon>
        <taxon>Lophotrochozoa</taxon>
        <taxon>Mollusca</taxon>
        <taxon>Gastropoda</taxon>
        <taxon>Patellogastropoda</taxon>
        <taxon>Lottioidea</taxon>
        <taxon>Lottiidae</taxon>
        <taxon>Lottia</taxon>
    </lineage>
</organism>
<evidence type="ECO:0000256" key="14">
    <source>
        <dbReference type="ARBA" id="ARBA00023128"/>
    </source>
</evidence>
<dbReference type="OrthoDB" id="29460at2759"/>
<keyword evidence="13" id="KW-0333">Golgi apparatus</keyword>
<dbReference type="GO" id="GO:0031966">
    <property type="term" value="C:mitochondrial membrane"/>
    <property type="evidence" value="ECO:0007669"/>
    <property type="project" value="UniProtKB-SubCell"/>
</dbReference>
<evidence type="ECO:0000256" key="19">
    <source>
        <dbReference type="SAM" id="SignalP"/>
    </source>
</evidence>
<keyword evidence="10" id="KW-0653">Protein transport</keyword>
<keyword evidence="14" id="KW-0496">Mitochondrion</keyword>
<dbReference type="PROSITE" id="PS51914">
    <property type="entry name" value="MRH"/>
    <property type="match status" value="1"/>
</dbReference>
<comment type="similarity">
    <text evidence="5">Belongs to the ATG27 family.</text>
</comment>
<dbReference type="OMA" id="ETWEGRI"/>
<evidence type="ECO:0000256" key="12">
    <source>
        <dbReference type="ARBA" id="ARBA00023006"/>
    </source>
</evidence>
<dbReference type="SUPFAM" id="SSF50911">
    <property type="entry name" value="Mannose 6-phosphate receptor domain"/>
    <property type="match status" value="1"/>
</dbReference>
<gene>
    <name evidence="21" type="ORF">LOTGIDRAFT_168587</name>
</gene>
<name>V4B7F2_LOTGI</name>
<dbReference type="GO" id="GO:0034045">
    <property type="term" value="C:phagophore assembly site membrane"/>
    <property type="evidence" value="ECO:0007669"/>
    <property type="project" value="UniProtKB-SubCell"/>
</dbReference>
<evidence type="ECO:0000256" key="2">
    <source>
        <dbReference type="ARBA" id="ARBA00004358"/>
    </source>
</evidence>
<feature type="chain" id="PRO_5004717551" description="Autophagy-related protein 27" evidence="19">
    <location>
        <begin position="20"/>
        <end position="324"/>
    </location>
</feature>
<feature type="region of interest" description="Disordered" evidence="18">
    <location>
        <begin position="173"/>
        <end position="235"/>
    </location>
</feature>
<protein>
    <recommendedName>
        <fullName evidence="6">Autophagy-related protein 27</fullName>
    </recommendedName>
</protein>
<evidence type="ECO:0000256" key="17">
    <source>
        <dbReference type="ARBA" id="ARBA00023329"/>
    </source>
</evidence>
<dbReference type="KEGG" id="lgi:LOTGIDRAFT_168587"/>
<sequence length="324" mass="35641">MESIRVVLVFCVLAITASCASVYGDFPLKPCKANSTCSCTNVDGYYDLHPLANNNNTPHFTNVQDTRGTFSYSYNPCYGFDEGGSGCTDAAICQKDLQTGQYFALGYANSMVSISDSEYGLIFQYTAQTDKNRTAEIILQCDPSKEGELKFQNEGPPLYYYFNLYSKYACAEKPSTSGSTRPPTPAHHIHSDPKPGHHSRPPFRPTPTKPGRHSRHPRPTKHHGHHTNPTQDPTTSVPLKIFGWPAVTILLLGILMVLPQQDLLSNLRVVDLEDLSQPVDPGHDLGHQGEVTEENILDQGQGAEVEGIPALVPDHHHQNTGDVD</sequence>
<feature type="domain" description="MRH" evidence="20">
    <location>
        <begin position="35"/>
        <end position="172"/>
    </location>
</feature>
<evidence type="ECO:0000256" key="4">
    <source>
        <dbReference type="ARBA" id="ARBA00004472"/>
    </source>
</evidence>
<accession>V4B7F2</accession>
<keyword evidence="12" id="KW-0072">Autophagy</keyword>